<dbReference type="HAMAP" id="MF_00689">
    <property type="entry name" value="Bpt"/>
    <property type="match status" value="1"/>
</dbReference>
<dbReference type="InterPro" id="IPR007471">
    <property type="entry name" value="N-end_Aminoacyl_Trfase_N"/>
</dbReference>
<evidence type="ECO:0000256" key="3">
    <source>
        <dbReference type="ARBA" id="ARBA00023315"/>
    </source>
</evidence>
<accession>A0ABT0LH55</accession>
<dbReference type="PANTHER" id="PTHR21367:SF1">
    <property type="entry name" value="ARGINYL-TRNA--PROTEIN TRANSFERASE 1"/>
    <property type="match status" value="1"/>
</dbReference>
<dbReference type="GO" id="GO:0004057">
    <property type="term" value="F:arginyl-tRNA--protein transferase activity"/>
    <property type="evidence" value="ECO:0007669"/>
    <property type="project" value="UniProtKB-EC"/>
</dbReference>
<dbReference type="NCBIfam" id="NF002346">
    <property type="entry name" value="PRK01305.2-3"/>
    <property type="match status" value="1"/>
</dbReference>
<dbReference type="NCBIfam" id="NF002347">
    <property type="entry name" value="PRK01305.2-4"/>
    <property type="match status" value="1"/>
</dbReference>
<comment type="caution">
    <text evidence="8">The sequence shown here is derived from an EMBL/GenBank/DDBJ whole genome shotgun (WGS) entry which is preliminary data.</text>
</comment>
<dbReference type="SUPFAM" id="SSF55729">
    <property type="entry name" value="Acyl-CoA N-acyltransferases (Nat)"/>
    <property type="match status" value="1"/>
</dbReference>
<dbReference type="PIRSF" id="PIRSF037208">
    <property type="entry name" value="ATE_pro_prd"/>
    <property type="match status" value="1"/>
</dbReference>
<keyword evidence="3 4" id="KW-0012">Acyltransferase</keyword>
<reference evidence="8 9" key="1">
    <citation type="submission" date="2022-01" db="EMBL/GenBank/DDBJ databases">
        <title>Whole genome-based taxonomy of the Shewanellaceae.</title>
        <authorList>
            <person name="Martin-Rodriguez A.J."/>
        </authorList>
    </citation>
    <scope>NUCLEOTIDE SEQUENCE [LARGE SCALE GENOMIC DNA]</scope>
    <source>
        <strain evidence="8 9">DSM 17177</strain>
    </source>
</reference>
<dbReference type="PANTHER" id="PTHR21367">
    <property type="entry name" value="ARGININE-TRNA-PROTEIN TRANSFERASE 1"/>
    <property type="match status" value="1"/>
</dbReference>
<evidence type="ECO:0000256" key="5">
    <source>
        <dbReference type="SAM" id="MobiDB-lite"/>
    </source>
</evidence>
<comment type="subcellular location">
    <subcellularLocation>
        <location evidence="4">Cytoplasm</location>
    </subcellularLocation>
</comment>
<dbReference type="Pfam" id="PF04377">
    <property type="entry name" value="ATE_C"/>
    <property type="match status" value="1"/>
</dbReference>
<comment type="catalytic activity">
    <reaction evidence="4">
        <text>N-terminal L-glutamyl-[protein] + L-leucyl-tRNA(Leu) = N-terminal L-leucyl-L-glutamyl-[protein] + tRNA(Leu) + H(+)</text>
        <dbReference type="Rhea" id="RHEA:50412"/>
        <dbReference type="Rhea" id="RHEA-COMP:9613"/>
        <dbReference type="Rhea" id="RHEA-COMP:9622"/>
        <dbReference type="Rhea" id="RHEA-COMP:12664"/>
        <dbReference type="Rhea" id="RHEA-COMP:12668"/>
        <dbReference type="ChEBI" id="CHEBI:15378"/>
        <dbReference type="ChEBI" id="CHEBI:64721"/>
        <dbReference type="ChEBI" id="CHEBI:78442"/>
        <dbReference type="ChEBI" id="CHEBI:78494"/>
        <dbReference type="ChEBI" id="CHEBI:133041"/>
        <dbReference type="EC" id="2.3.2.29"/>
    </reaction>
</comment>
<name>A0ABT0LH55_9GAMM</name>
<dbReference type="EMBL" id="JAKIKS010000107">
    <property type="protein sequence ID" value="MCL1126780.1"/>
    <property type="molecule type" value="Genomic_DNA"/>
</dbReference>
<evidence type="ECO:0000256" key="1">
    <source>
        <dbReference type="ARBA" id="ARBA00022490"/>
    </source>
</evidence>
<keyword evidence="9" id="KW-1185">Reference proteome</keyword>
<evidence type="ECO:0000259" key="6">
    <source>
        <dbReference type="Pfam" id="PF04376"/>
    </source>
</evidence>
<dbReference type="NCBIfam" id="NF002341">
    <property type="entry name" value="PRK01305.1-1"/>
    <property type="match status" value="1"/>
</dbReference>
<sequence length="245" mass="28433">MSSKAQKFSVGKTQTFSCSYLSEEMEQLLVIQEQGLDPSLFEQLLSLGFRRSGSTIYRPDCPHCNACLPIRIPVNHFKPSKRQKRTLNNNKDVNWTIVDHHTEQHYALYERYINERHRDGGMYPPSPEQYHNFISSTWLSPMLIELTLDDKLIGVAVTDILPNSFSAIYSFFEPDEHKRSLGSFLILLQCRIAKMMQKEFLYLGYQIDKSRKMAYKRDYNPHQILTSSGWNPPIPSDKDPTLPPL</sequence>
<dbReference type="InterPro" id="IPR030700">
    <property type="entry name" value="N-end_Aminoacyl_Trfase"/>
</dbReference>
<evidence type="ECO:0000256" key="2">
    <source>
        <dbReference type="ARBA" id="ARBA00022679"/>
    </source>
</evidence>
<proteinExistence type="inferred from homology"/>
<dbReference type="Proteomes" id="UP001203423">
    <property type="component" value="Unassembled WGS sequence"/>
</dbReference>
<gene>
    <name evidence="4" type="primary">bpt</name>
    <name evidence="8" type="ORF">L2764_20410</name>
</gene>
<feature type="domain" description="N-end rule aminoacyl transferase C-terminal" evidence="7">
    <location>
        <begin position="104"/>
        <end position="225"/>
    </location>
</feature>
<evidence type="ECO:0000256" key="4">
    <source>
        <dbReference type="HAMAP-Rule" id="MF_00689"/>
    </source>
</evidence>
<dbReference type="InterPro" id="IPR016181">
    <property type="entry name" value="Acyl_CoA_acyltransferase"/>
</dbReference>
<evidence type="ECO:0000313" key="9">
    <source>
        <dbReference type="Proteomes" id="UP001203423"/>
    </source>
</evidence>
<organism evidence="8 9">
    <name type="scientific">Shewanella surugensis</name>
    <dbReference type="NCBI Taxonomy" id="212020"/>
    <lineage>
        <taxon>Bacteria</taxon>
        <taxon>Pseudomonadati</taxon>
        <taxon>Pseudomonadota</taxon>
        <taxon>Gammaproteobacteria</taxon>
        <taxon>Alteromonadales</taxon>
        <taxon>Shewanellaceae</taxon>
        <taxon>Shewanella</taxon>
    </lineage>
</organism>
<comment type="catalytic activity">
    <reaction evidence="4">
        <text>N-terminal L-aspartyl-[protein] + L-leucyl-tRNA(Leu) = N-terminal L-leucyl-L-aspartyl-[protein] + tRNA(Leu) + H(+)</text>
        <dbReference type="Rhea" id="RHEA:50420"/>
        <dbReference type="Rhea" id="RHEA-COMP:9613"/>
        <dbReference type="Rhea" id="RHEA-COMP:9622"/>
        <dbReference type="Rhea" id="RHEA-COMP:12669"/>
        <dbReference type="Rhea" id="RHEA-COMP:12674"/>
        <dbReference type="ChEBI" id="CHEBI:15378"/>
        <dbReference type="ChEBI" id="CHEBI:64720"/>
        <dbReference type="ChEBI" id="CHEBI:78442"/>
        <dbReference type="ChEBI" id="CHEBI:78494"/>
        <dbReference type="ChEBI" id="CHEBI:133042"/>
        <dbReference type="EC" id="2.3.2.29"/>
    </reaction>
</comment>
<dbReference type="NCBIfam" id="NF002345">
    <property type="entry name" value="PRK01305.2-2"/>
    <property type="match status" value="1"/>
</dbReference>
<protein>
    <recommendedName>
        <fullName evidence="4">Aspartate/glutamate leucyltransferase</fullName>
        <ecNumber evidence="4">2.3.2.29</ecNumber>
    </recommendedName>
</protein>
<evidence type="ECO:0000259" key="7">
    <source>
        <dbReference type="Pfam" id="PF04377"/>
    </source>
</evidence>
<feature type="compositionally biased region" description="Basic and acidic residues" evidence="5">
    <location>
        <begin position="236"/>
        <end position="245"/>
    </location>
</feature>
<comment type="function">
    <text evidence="4">Functions in the N-end rule pathway of protein degradation where it conjugates Leu from its aminoacyl-tRNA to the N-termini of proteins containing an N-terminal aspartate or glutamate.</text>
</comment>
<comment type="similarity">
    <text evidence="4">Belongs to the R-transferase family. Bpt subfamily.</text>
</comment>
<feature type="domain" description="N-end aminoacyl transferase N-terminal" evidence="6">
    <location>
        <begin position="17"/>
        <end position="85"/>
    </location>
</feature>
<dbReference type="RefSeq" id="WP_248942193.1">
    <property type="nucleotide sequence ID" value="NZ_JAKIKS010000107.1"/>
</dbReference>
<keyword evidence="1 4" id="KW-0963">Cytoplasm</keyword>
<keyword evidence="2 4" id="KW-0808">Transferase</keyword>
<evidence type="ECO:0000313" key="8">
    <source>
        <dbReference type="EMBL" id="MCL1126780.1"/>
    </source>
</evidence>
<dbReference type="EC" id="2.3.2.29" evidence="4"/>
<feature type="region of interest" description="Disordered" evidence="5">
    <location>
        <begin position="226"/>
        <end position="245"/>
    </location>
</feature>
<dbReference type="NCBIfam" id="NF002342">
    <property type="entry name" value="PRK01305.1-3"/>
    <property type="match status" value="1"/>
</dbReference>
<dbReference type="InterPro" id="IPR017138">
    <property type="entry name" value="Asp_Glu_LeuTrfase"/>
</dbReference>
<dbReference type="Pfam" id="PF04376">
    <property type="entry name" value="ATE_N"/>
    <property type="match status" value="1"/>
</dbReference>
<dbReference type="InterPro" id="IPR007472">
    <property type="entry name" value="N-end_Aminoacyl_Trfase_C"/>
</dbReference>